<evidence type="ECO:0000259" key="2">
    <source>
        <dbReference type="Pfam" id="PF01648"/>
    </source>
</evidence>
<dbReference type="GO" id="GO:0008897">
    <property type="term" value="F:holo-[acyl-carrier-protein] synthase activity"/>
    <property type="evidence" value="ECO:0007669"/>
    <property type="project" value="InterPro"/>
</dbReference>
<dbReference type="Gene3D" id="3.90.470.20">
    <property type="entry name" value="4'-phosphopantetheinyl transferase domain"/>
    <property type="match status" value="2"/>
</dbReference>
<dbReference type="SUPFAM" id="SSF56214">
    <property type="entry name" value="4'-phosphopantetheinyl transferase"/>
    <property type="match status" value="2"/>
</dbReference>
<dbReference type="OrthoDB" id="9808281at2"/>
<accession>A0A348AQW6</accession>
<dbReference type="KEGG" id="mana:MAMMFC1_04181"/>
<sequence>MRNRNIFIDEFDLIRPENKFSATLCCCSFSHKIDYEGIIQYLHTQERNYYNTLKFEKRSRSYLIGRFAAKQAVAALTGEEKLTDIVIQSGVFTHPIVISNKQNIQVSITHCEDYGAALAFPEAHPMGIDLERIDPCKRDVLTGQNTEFEATRIVPLVAAAASYDAGLTLLWTAKEALSKILKTGLMTPFELFEISRIDIGDDFIMCYYKNFAQYKAMSFIVDNYMYSIAYPIKTQLHFDVRSLKENYLQAAVKTAI</sequence>
<dbReference type="AlphaFoldDB" id="A0A348AQW6"/>
<organism evidence="3 4">
    <name type="scientific">Methylomusa anaerophila</name>
    <dbReference type="NCBI Taxonomy" id="1930071"/>
    <lineage>
        <taxon>Bacteria</taxon>
        <taxon>Bacillati</taxon>
        <taxon>Bacillota</taxon>
        <taxon>Negativicutes</taxon>
        <taxon>Selenomonadales</taxon>
        <taxon>Sporomusaceae</taxon>
        <taxon>Methylomusa</taxon>
    </lineage>
</organism>
<keyword evidence="1 3" id="KW-0808">Transferase</keyword>
<dbReference type="Proteomes" id="UP000276437">
    <property type="component" value="Chromosome"/>
</dbReference>
<evidence type="ECO:0000313" key="4">
    <source>
        <dbReference type="Proteomes" id="UP000276437"/>
    </source>
</evidence>
<keyword evidence="4" id="KW-1185">Reference proteome</keyword>
<protein>
    <submittedName>
        <fullName evidence="3">4'-phosphopantetheinyl transferase</fullName>
    </submittedName>
</protein>
<evidence type="ECO:0000256" key="1">
    <source>
        <dbReference type="ARBA" id="ARBA00022679"/>
    </source>
</evidence>
<dbReference type="EMBL" id="AP018449">
    <property type="protein sequence ID" value="BBB93464.1"/>
    <property type="molecule type" value="Genomic_DNA"/>
</dbReference>
<gene>
    <name evidence="3" type="ORF">MAMMFC1_04181</name>
</gene>
<name>A0A348AQW6_9FIRM</name>
<dbReference type="GO" id="GO:0000287">
    <property type="term" value="F:magnesium ion binding"/>
    <property type="evidence" value="ECO:0007669"/>
    <property type="project" value="InterPro"/>
</dbReference>
<dbReference type="InterPro" id="IPR037143">
    <property type="entry name" value="4-PPantetheinyl_Trfase_dom_sf"/>
</dbReference>
<dbReference type="InterPro" id="IPR008278">
    <property type="entry name" value="4-PPantetheinyl_Trfase_dom"/>
</dbReference>
<dbReference type="Pfam" id="PF01648">
    <property type="entry name" value="ACPS"/>
    <property type="match status" value="1"/>
</dbReference>
<proteinExistence type="predicted"/>
<reference evidence="3 4" key="1">
    <citation type="journal article" date="2018" name="Int. J. Syst. Evol. Microbiol.">
        <title>Methylomusa anaerophila gen. nov., sp. nov., an anaerobic methanol-utilizing bacterium isolated from a microbial fuel cell.</title>
        <authorList>
            <person name="Amano N."/>
            <person name="Yamamuro A."/>
            <person name="Miyahara M."/>
            <person name="Kouzuma A."/>
            <person name="Abe T."/>
            <person name="Watanabe K."/>
        </authorList>
    </citation>
    <scope>NUCLEOTIDE SEQUENCE [LARGE SCALE GENOMIC DNA]</scope>
    <source>
        <strain evidence="3 4">MMFC1</strain>
    </source>
</reference>
<dbReference type="RefSeq" id="WP_126310283.1">
    <property type="nucleotide sequence ID" value="NZ_AP018449.1"/>
</dbReference>
<feature type="domain" description="4'-phosphopantetheinyl transferase" evidence="2">
    <location>
        <begin position="125"/>
        <end position="204"/>
    </location>
</feature>
<evidence type="ECO:0000313" key="3">
    <source>
        <dbReference type="EMBL" id="BBB93464.1"/>
    </source>
</evidence>